<proteinExistence type="predicted"/>
<evidence type="ECO:0000259" key="5">
    <source>
        <dbReference type="PROSITE" id="PS50987"/>
    </source>
</evidence>
<reference evidence="6 7" key="1">
    <citation type="submission" date="2012-11" db="EMBL/GenBank/DDBJ databases">
        <title>The complete genome sequence of Corynebacterium maris Coryn-1 (=DSM 45190).</title>
        <authorList>
            <person name="Schaffert L."/>
            <person name="Albersmeier A."/>
            <person name="Kalinowski J."/>
            <person name="Ruckert C."/>
        </authorList>
    </citation>
    <scope>NUCLEOTIDE SEQUENCE [LARGE SCALE GENOMIC DNA]</scope>
    <source>
        <strain evidence="7">Coryn-1</strain>
    </source>
</reference>
<evidence type="ECO:0000256" key="1">
    <source>
        <dbReference type="ARBA" id="ARBA00023015"/>
    </source>
</evidence>
<keyword evidence="3" id="KW-0804">Transcription</keyword>
<dbReference type="InterPro" id="IPR051011">
    <property type="entry name" value="Metal_resp_trans_reg"/>
</dbReference>
<keyword evidence="7" id="KW-1185">Reference proteome</keyword>
<dbReference type="KEGG" id="cmd:B841_06110"/>
<organism evidence="6 7">
    <name type="scientific">Corynebacterium maris DSM 45190</name>
    <dbReference type="NCBI Taxonomy" id="1224163"/>
    <lineage>
        <taxon>Bacteria</taxon>
        <taxon>Bacillati</taxon>
        <taxon>Actinomycetota</taxon>
        <taxon>Actinomycetes</taxon>
        <taxon>Mycobacteriales</taxon>
        <taxon>Corynebacteriaceae</taxon>
        <taxon>Corynebacterium</taxon>
    </lineage>
</organism>
<dbReference type="OrthoDB" id="9800872at2"/>
<dbReference type="InterPro" id="IPR036390">
    <property type="entry name" value="WH_DNA-bd_sf"/>
</dbReference>
<dbReference type="GO" id="GO:0003700">
    <property type="term" value="F:DNA-binding transcription factor activity"/>
    <property type="evidence" value="ECO:0007669"/>
    <property type="project" value="InterPro"/>
</dbReference>
<dbReference type="PROSITE" id="PS50206">
    <property type="entry name" value="RHODANESE_3"/>
    <property type="match status" value="1"/>
</dbReference>
<accession>S5T271</accession>
<dbReference type="SMART" id="SM00418">
    <property type="entry name" value="HTH_ARSR"/>
    <property type="match status" value="1"/>
</dbReference>
<gene>
    <name evidence="6" type="ORF">B841_06110</name>
</gene>
<protein>
    <submittedName>
        <fullName evidence="6">ArsR family transcriptional regulator</fullName>
    </submittedName>
</protein>
<dbReference type="Proteomes" id="UP000015388">
    <property type="component" value="Chromosome"/>
</dbReference>
<dbReference type="eggNOG" id="COG0640">
    <property type="taxonomic scope" value="Bacteria"/>
</dbReference>
<dbReference type="Pfam" id="PF00581">
    <property type="entry name" value="Rhodanese"/>
    <property type="match status" value="1"/>
</dbReference>
<sequence>MSPWNSEEVTRQDVFDHFAHVIKATAHGRRLELLEILAQGEHTVDTLSQLSGLAVTTASNNLQTLKRAGLVSTRREGTSIFYRLAGADVLELFLAAKRVALRRYPALANALQTYMGDPRSHGPTIDPAEITADMYILDVRPQAEYKSGHFPAAVCIPMAELEERHEEVPRDRQVVVYCRGELCRLAREAAALLRDRGVDARAMDEGVTEWRAAKDFPLDHAS</sequence>
<feature type="domain" description="Rhodanese" evidence="4">
    <location>
        <begin position="130"/>
        <end position="215"/>
    </location>
</feature>
<dbReference type="InterPro" id="IPR001763">
    <property type="entry name" value="Rhodanese-like_dom"/>
</dbReference>
<dbReference type="STRING" id="1224163.B841_06110"/>
<keyword evidence="2" id="KW-0238">DNA-binding</keyword>
<dbReference type="Gene3D" id="3.40.250.10">
    <property type="entry name" value="Rhodanese-like domain"/>
    <property type="match status" value="1"/>
</dbReference>
<dbReference type="HOGENOM" id="CLU_108527_0_0_11"/>
<keyword evidence="1" id="KW-0805">Transcription regulation</keyword>
<dbReference type="GO" id="GO:0003677">
    <property type="term" value="F:DNA binding"/>
    <property type="evidence" value="ECO:0007669"/>
    <property type="project" value="UniProtKB-KW"/>
</dbReference>
<dbReference type="InterPro" id="IPR036873">
    <property type="entry name" value="Rhodanese-like_dom_sf"/>
</dbReference>
<dbReference type="PRINTS" id="PR00778">
    <property type="entry name" value="HTHARSR"/>
</dbReference>
<dbReference type="PROSITE" id="PS50987">
    <property type="entry name" value="HTH_ARSR_2"/>
    <property type="match status" value="1"/>
</dbReference>
<dbReference type="SUPFAM" id="SSF52821">
    <property type="entry name" value="Rhodanese/Cell cycle control phosphatase"/>
    <property type="match status" value="1"/>
</dbReference>
<evidence type="ECO:0000256" key="2">
    <source>
        <dbReference type="ARBA" id="ARBA00023125"/>
    </source>
</evidence>
<evidence type="ECO:0000313" key="6">
    <source>
        <dbReference type="EMBL" id="AGS34695.1"/>
    </source>
</evidence>
<name>S5T271_9CORY</name>
<feature type="domain" description="HTH arsR-type" evidence="5">
    <location>
        <begin position="10"/>
        <end position="104"/>
    </location>
</feature>
<dbReference type="PANTHER" id="PTHR43132:SF8">
    <property type="entry name" value="HTH-TYPE TRANSCRIPTIONAL REGULATOR KMTR"/>
    <property type="match status" value="1"/>
</dbReference>
<dbReference type="AlphaFoldDB" id="S5T271"/>
<dbReference type="eggNOG" id="COG0607">
    <property type="taxonomic scope" value="Bacteria"/>
</dbReference>
<dbReference type="Gene3D" id="1.10.10.10">
    <property type="entry name" value="Winged helix-like DNA-binding domain superfamily/Winged helix DNA-binding domain"/>
    <property type="match status" value="1"/>
</dbReference>
<dbReference type="RefSeq" id="WP_020934628.1">
    <property type="nucleotide sequence ID" value="NC_021915.1"/>
</dbReference>
<dbReference type="PATRIC" id="fig|1224163.3.peg.1227"/>
<dbReference type="EMBL" id="CP003924">
    <property type="protein sequence ID" value="AGS34695.1"/>
    <property type="molecule type" value="Genomic_DNA"/>
</dbReference>
<dbReference type="CDD" id="cd00158">
    <property type="entry name" value="RHOD"/>
    <property type="match status" value="1"/>
</dbReference>
<dbReference type="PANTHER" id="PTHR43132">
    <property type="entry name" value="ARSENICAL RESISTANCE OPERON REPRESSOR ARSR-RELATED"/>
    <property type="match status" value="1"/>
</dbReference>
<dbReference type="InterPro" id="IPR011991">
    <property type="entry name" value="ArsR-like_HTH"/>
</dbReference>
<dbReference type="CDD" id="cd00090">
    <property type="entry name" value="HTH_ARSR"/>
    <property type="match status" value="1"/>
</dbReference>
<dbReference type="InterPro" id="IPR001845">
    <property type="entry name" value="HTH_ArsR_DNA-bd_dom"/>
</dbReference>
<dbReference type="SUPFAM" id="SSF46785">
    <property type="entry name" value="Winged helix' DNA-binding domain"/>
    <property type="match status" value="1"/>
</dbReference>
<dbReference type="SMART" id="SM00450">
    <property type="entry name" value="RHOD"/>
    <property type="match status" value="1"/>
</dbReference>
<dbReference type="NCBIfam" id="NF033788">
    <property type="entry name" value="HTH_metalloreg"/>
    <property type="match status" value="1"/>
</dbReference>
<dbReference type="InterPro" id="IPR036388">
    <property type="entry name" value="WH-like_DNA-bd_sf"/>
</dbReference>
<evidence type="ECO:0000256" key="3">
    <source>
        <dbReference type="ARBA" id="ARBA00023163"/>
    </source>
</evidence>
<evidence type="ECO:0000259" key="4">
    <source>
        <dbReference type="PROSITE" id="PS50206"/>
    </source>
</evidence>
<dbReference type="Pfam" id="PF01022">
    <property type="entry name" value="HTH_5"/>
    <property type="match status" value="1"/>
</dbReference>
<evidence type="ECO:0000313" key="7">
    <source>
        <dbReference type="Proteomes" id="UP000015388"/>
    </source>
</evidence>